<dbReference type="InterPro" id="IPR003835">
    <property type="entry name" value="Glyco_trans_19"/>
</dbReference>
<proteinExistence type="inferred from homology"/>
<evidence type="ECO:0000256" key="5">
    <source>
        <dbReference type="ARBA" id="ARBA00022516"/>
    </source>
</evidence>
<evidence type="ECO:0000256" key="10">
    <source>
        <dbReference type="ARBA" id="ARBA00048975"/>
    </source>
</evidence>
<evidence type="ECO:0000256" key="1">
    <source>
        <dbReference type="ARBA" id="ARBA00002056"/>
    </source>
</evidence>
<keyword evidence="7" id="KW-0328">Glycosyltransferase</keyword>
<organism evidence="12 13">
    <name type="scientific">Pacificibacter maritimus</name>
    <dbReference type="NCBI Taxonomy" id="762213"/>
    <lineage>
        <taxon>Bacteria</taxon>
        <taxon>Pseudomonadati</taxon>
        <taxon>Pseudomonadota</taxon>
        <taxon>Alphaproteobacteria</taxon>
        <taxon>Rhodobacterales</taxon>
        <taxon>Roseobacteraceae</taxon>
        <taxon>Pacificibacter</taxon>
    </lineage>
</organism>
<evidence type="ECO:0000256" key="9">
    <source>
        <dbReference type="ARBA" id="ARBA00023098"/>
    </source>
</evidence>
<dbReference type="EMBL" id="RKQK01000001">
    <property type="protein sequence ID" value="RPE71477.1"/>
    <property type="molecule type" value="Genomic_DNA"/>
</dbReference>
<evidence type="ECO:0000313" key="12">
    <source>
        <dbReference type="EMBL" id="RPE71477.1"/>
    </source>
</evidence>
<evidence type="ECO:0000256" key="6">
    <source>
        <dbReference type="ARBA" id="ARBA00022556"/>
    </source>
</evidence>
<evidence type="ECO:0000256" key="11">
    <source>
        <dbReference type="NCBIfam" id="TIGR00215"/>
    </source>
</evidence>
<dbReference type="AlphaFoldDB" id="A0A3N4V315"/>
<dbReference type="PANTHER" id="PTHR30372:SF4">
    <property type="entry name" value="LIPID-A-DISACCHARIDE SYNTHASE, MITOCHONDRIAL-RELATED"/>
    <property type="match status" value="1"/>
</dbReference>
<comment type="caution">
    <text evidence="12">The sequence shown here is derived from an EMBL/GenBank/DDBJ whole genome shotgun (WGS) entry which is preliminary data.</text>
</comment>
<evidence type="ECO:0000256" key="8">
    <source>
        <dbReference type="ARBA" id="ARBA00022679"/>
    </source>
</evidence>
<evidence type="ECO:0000256" key="3">
    <source>
        <dbReference type="ARBA" id="ARBA00012687"/>
    </source>
</evidence>
<dbReference type="Pfam" id="PF02684">
    <property type="entry name" value="LpxB"/>
    <property type="match status" value="1"/>
</dbReference>
<name>A0A3N4V315_9RHOB</name>
<evidence type="ECO:0000256" key="4">
    <source>
        <dbReference type="ARBA" id="ARBA00020902"/>
    </source>
</evidence>
<dbReference type="EC" id="2.4.1.182" evidence="3 11"/>
<dbReference type="OrthoDB" id="9801642at2"/>
<dbReference type="RefSeq" id="WP_123791687.1">
    <property type="nucleotide sequence ID" value="NZ_RKQK01000001.1"/>
</dbReference>
<dbReference type="NCBIfam" id="TIGR00215">
    <property type="entry name" value="lpxB"/>
    <property type="match status" value="1"/>
</dbReference>
<comment type="similarity">
    <text evidence="2">Belongs to the LpxB family.</text>
</comment>
<dbReference type="GO" id="GO:0008915">
    <property type="term" value="F:lipid-A-disaccharide synthase activity"/>
    <property type="evidence" value="ECO:0007669"/>
    <property type="project" value="UniProtKB-UniRule"/>
</dbReference>
<keyword evidence="6" id="KW-0441">Lipid A biosynthesis</keyword>
<keyword evidence="13" id="KW-1185">Reference proteome</keyword>
<reference evidence="12 13" key="1">
    <citation type="submission" date="2018-11" db="EMBL/GenBank/DDBJ databases">
        <title>Genomic Encyclopedia of Type Strains, Phase IV (KMG-IV): sequencing the most valuable type-strain genomes for metagenomic binning, comparative biology and taxonomic classification.</title>
        <authorList>
            <person name="Goeker M."/>
        </authorList>
    </citation>
    <scope>NUCLEOTIDE SEQUENCE [LARGE SCALE GENOMIC DNA]</scope>
    <source>
        <strain evidence="12 13">DSM 104731</strain>
    </source>
</reference>
<dbReference type="SUPFAM" id="SSF53756">
    <property type="entry name" value="UDP-Glycosyltransferase/glycogen phosphorylase"/>
    <property type="match status" value="1"/>
</dbReference>
<protein>
    <recommendedName>
        <fullName evidence="4 11">Lipid-A-disaccharide synthase</fullName>
        <ecNumber evidence="3 11">2.4.1.182</ecNumber>
    </recommendedName>
</protein>
<keyword evidence="9" id="KW-0443">Lipid metabolism</keyword>
<gene>
    <name evidence="12" type="ORF">EDD53_0596</name>
</gene>
<evidence type="ECO:0000256" key="7">
    <source>
        <dbReference type="ARBA" id="ARBA00022676"/>
    </source>
</evidence>
<comment type="function">
    <text evidence="1">Condensation of UDP-2,3-diacylglucosamine and 2,3-diacylglucosamine-1-phosphate to form lipid A disaccharide, a precursor of lipid A, a phosphorylated glycolipid that anchors the lipopolysaccharide to the outer membrane of the cell.</text>
</comment>
<keyword evidence="8" id="KW-0808">Transferase</keyword>
<sequence>MSTVKVFIIAGEQSGDALGAAAMKGLKSLRDVDFKGVGGPLMAQQGLDSLFPMDELSLMGVLEILPKYFHLKRRIKETAEAALAWHPDVILTIDSPDFCLRVADIVKARSDLRICHYVAPTVWAWRPERAAKMATKVDQVLALFPFEPPYFEAHDLRCDFVGHPVATDVVASDDEVTEFRSAFQIGDAPLVLVLPGSRRGEVARLSDDFGQALGTFAKMHPDARFVLPMAGPVADLVREKTVQWPVKPILISASDKASKRAAFKAADLALAASGTVSLELAANQTPMVIAYKMQWLTQKIVERKLLIDTVTLVNLVSDTRVVPEFLAKECDPAQIAIALDDVLQNPKAQEAALDLTMQRLGQGGEAPGLRAARAILDGLNTST</sequence>
<comment type="catalytic activity">
    <reaction evidence="10">
        <text>a lipid X + a UDP-2-N,3-O-bis[(3R)-3-hydroxyacyl]-alpha-D-glucosamine = a lipid A disaccharide + UDP + H(+)</text>
        <dbReference type="Rhea" id="RHEA:67828"/>
        <dbReference type="ChEBI" id="CHEBI:15378"/>
        <dbReference type="ChEBI" id="CHEBI:58223"/>
        <dbReference type="ChEBI" id="CHEBI:137748"/>
        <dbReference type="ChEBI" id="CHEBI:176338"/>
        <dbReference type="ChEBI" id="CHEBI:176343"/>
        <dbReference type="EC" id="2.4.1.182"/>
    </reaction>
</comment>
<keyword evidence="5" id="KW-0444">Lipid biosynthesis</keyword>
<dbReference type="GO" id="GO:0016020">
    <property type="term" value="C:membrane"/>
    <property type="evidence" value="ECO:0007669"/>
    <property type="project" value="GOC"/>
</dbReference>
<accession>A0A3N4V315</accession>
<evidence type="ECO:0000313" key="13">
    <source>
        <dbReference type="Proteomes" id="UP000269689"/>
    </source>
</evidence>
<dbReference type="Proteomes" id="UP000269689">
    <property type="component" value="Unassembled WGS sequence"/>
</dbReference>
<dbReference type="GO" id="GO:0005543">
    <property type="term" value="F:phospholipid binding"/>
    <property type="evidence" value="ECO:0007669"/>
    <property type="project" value="TreeGrafter"/>
</dbReference>
<evidence type="ECO:0000256" key="2">
    <source>
        <dbReference type="ARBA" id="ARBA00007868"/>
    </source>
</evidence>
<dbReference type="GO" id="GO:0009245">
    <property type="term" value="P:lipid A biosynthetic process"/>
    <property type="evidence" value="ECO:0007669"/>
    <property type="project" value="UniProtKB-UniRule"/>
</dbReference>
<dbReference type="PANTHER" id="PTHR30372">
    <property type="entry name" value="LIPID-A-DISACCHARIDE SYNTHASE"/>
    <property type="match status" value="1"/>
</dbReference>